<dbReference type="GO" id="GO:0005634">
    <property type="term" value="C:nucleus"/>
    <property type="evidence" value="ECO:0007669"/>
    <property type="project" value="TreeGrafter"/>
</dbReference>
<evidence type="ECO:0000256" key="2">
    <source>
        <dbReference type="ARBA" id="ARBA00022771"/>
    </source>
</evidence>
<dbReference type="InterPro" id="IPR013083">
    <property type="entry name" value="Znf_RING/FYVE/PHD"/>
</dbReference>
<dbReference type="EMBL" id="QEAM01000180">
    <property type="protein sequence ID" value="TPX44480.1"/>
    <property type="molecule type" value="Genomic_DNA"/>
</dbReference>
<keyword evidence="1" id="KW-0479">Metal-binding</keyword>
<dbReference type="PANTHER" id="PTHR45931">
    <property type="entry name" value="SI:CH211-59O9.10"/>
    <property type="match status" value="1"/>
</dbReference>
<comment type="caution">
    <text evidence="7">The sequence shown here is derived from an EMBL/GenBank/DDBJ whole genome shotgun (WGS) entry which is preliminary data.</text>
</comment>
<evidence type="ECO:0000256" key="3">
    <source>
        <dbReference type="ARBA" id="ARBA00022833"/>
    </source>
</evidence>
<dbReference type="InterPro" id="IPR051834">
    <property type="entry name" value="RING_finger_E3_ligase"/>
</dbReference>
<name>A0A507CZZ7_9FUNG</name>
<keyword evidence="2 4" id="KW-0863">Zinc-finger</keyword>
<dbReference type="AlphaFoldDB" id="A0A507CZZ7"/>
<dbReference type="Gene3D" id="3.30.40.10">
    <property type="entry name" value="Zinc/RING finger domain, C3HC4 (zinc finger)"/>
    <property type="match status" value="1"/>
</dbReference>
<dbReference type="OrthoDB" id="8062037at2759"/>
<keyword evidence="3" id="KW-0862">Zinc</keyword>
<dbReference type="InterPro" id="IPR001841">
    <property type="entry name" value="Znf_RING"/>
</dbReference>
<dbReference type="VEuPathDB" id="FungiDB:SeMB42_g02536"/>
<feature type="domain" description="RING-type" evidence="6">
    <location>
        <begin position="223"/>
        <end position="264"/>
    </location>
</feature>
<evidence type="ECO:0000313" key="7">
    <source>
        <dbReference type="EMBL" id="TPX44480.1"/>
    </source>
</evidence>
<sequence>MTACLIHPSTAAQGGSWPSVRLGSSAQQSSSSSHVSGGSRRMGSPERHSMDHHFNMEYSQSSTSRLDVSRHRQEDELSNASSDAREGSEADLGFVDYFIKRSAEHCRGLNDVSAKFTTEIDNAPAGTLARSIVQQTLADVDELRHWFKVFQSLPKERRVPEGRLVSLGMNAVIVYMGVLAKLMEFDSGVPDELDRTKRLVEEMIELLKRFTQGGHVEPYDATCPICMEELKPDDKEVRVLPCAHPVHTTCAQDWLKLKGCPLCQLVDTTVYCNHARI</sequence>
<dbReference type="Proteomes" id="UP000320475">
    <property type="component" value="Unassembled WGS sequence"/>
</dbReference>
<dbReference type="GO" id="GO:0008270">
    <property type="term" value="F:zinc ion binding"/>
    <property type="evidence" value="ECO:0007669"/>
    <property type="project" value="UniProtKB-KW"/>
</dbReference>
<dbReference type="SMART" id="SM00184">
    <property type="entry name" value="RING"/>
    <property type="match status" value="1"/>
</dbReference>
<dbReference type="Pfam" id="PF13639">
    <property type="entry name" value="zf-RING_2"/>
    <property type="match status" value="1"/>
</dbReference>
<dbReference type="SUPFAM" id="SSF57850">
    <property type="entry name" value="RING/U-box"/>
    <property type="match status" value="1"/>
</dbReference>
<feature type="compositionally biased region" description="Basic and acidic residues" evidence="5">
    <location>
        <begin position="43"/>
        <end position="55"/>
    </location>
</feature>
<evidence type="ECO:0000313" key="8">
    <source>
        <dbReference type="Proteomes" id="UP000320475"/>
    </source>
</evidence>
<feature type="compositionally biased region" description="Low complexity" evidence="5">
    <location>
        <begin position="19"/>
        <end position="42"/>
    </location>
</feature>
<feature type="compositionally biased region" description="Polar residues" evidence="5">
    <location>
        <begin position="57"/>
        <end position="66"/>
    </location>
</feature>
<evidence type="ECO:0000256" key="4">
    <source>
        <dbReference type="PROSITE-ProRule" id="PRU00175"/>
    </source>
</evidence>
<evidence type="ECO:0000256" key="1">
    <source>
        <dbReference type="ARBA" id="ARBA00022723"/>
    </source>
</evidence>
<feature type="region of interest" description="Disordered" evidence="5">
    <location>
        <begin position="1"/>
        <end position="85"/>
    </location>
</feature>
<gene>
    <name evidence="7" type="ORF">SeLEV6574_g04473</name>
</gene>
<organism evidence="7 8">
    <name type="scientific">Synchytrium endobioticum</name>
    <dbReference type="NCBI Taxonomy" id="286115"/>
    <lineage>
        <taxon>Eukaryota</taxon>
        <taxon>Fungi</taxon>
        <taxon>Fungi incertae sedis</taxon>
        <taxon>Chytridiomycota</taxon>
        <taxon>Chytridiomycota incertae sedis</taxon>
        <taxon>Chytridiomycetes</taxon>
        <taxon>Synchytriales</taxon>
        <taxon>Synchytriaceae</taxon>
        <taxon>Synchytrium</taxon>
    </lineage>
</organism>
<protein>
    <recommendedName>
        <fullName evidence="6">RING-type domain-containing protein</fullName>
    </recommendedName>
</protein>
<evidence type="ECO:0000259" key="6">
    <source>
        <dbReference type="PROSITE" id="PS50089"/>
    </source>
</evidence>
<reference evidence="7 8" key="1">
    <citation type="journal article" date="2019" name="Sci. Rep.">
        <title>Comparative genomics of chytrid fungi reveal insights into the obligate biotrophic and pathogenic lifestyle of Synchytrium endobioticum.</title>
        <authorList>
            <person name="van de Vossenberg B.T.L.H."/>
            <person name="Warris S."/>
            <person name="Nguyen H.D.T."/>
            <person name="van Gent-Pelzer M.P.E."/>
            <person name="Joly D.L."/>
            <person name="van de Geest H.C."/>
            <person name="Bonants P.J.M."/>
            <person name="Smith D.S."/>
            <person name="Levesque C.A."/>
            <person name="van der Lee T.A.J."/>
        </authorList>
    </citation>
    <scope>NUCLEOTIDE SEQUENCE [LARGE SCALE GENOMIC DNA]</scope>
    <source>
        <strain evidence="7 8">LEV6574</strain>
    </source>
</reference>
<dbReference type="PROSITE" id="PS50089">
    <property type="entry name" value="ZF_RING_2"/>
    <property type="match status" value="1"/>
</dbReference>
<dbReference type="GO" id="GO:0006511">
    <property type="term" value="P:ubiquitin-dependent protein catabolic process"/>
    <property type="evidence" value="ECO:0007669"/>
    <property type="project" value="TreeGrafter"/>
</dbReference>
<proteinExistence type="predicted"/>
<evidence type="ECO:0000256" key="5">
    <source>
        <dbReference type="SAM" id="MobiDB-lite"/>
    </source>
</evidence>
<dbReference type="GO" id="GO:0061630">
    <property type="term" value="F:ubiquitin protein ligase activity"/>
    <property type="evidence" value="ECO:0007669"/>
    <property type="project" value="TreeGrafter"/>
</dbReference>
<dbReference type="PANTHER" id="PTHR45931:SF3">
    <property type="entry name" value="RING ZINC FINGER-CONTAINING PROTEIN"/>
    <property type="match status" value="1"/>
</dbReference>
<accession>A0A507CZZ7</accession>